<sequence>MKYRQDIDGLRSVAILPVILYHAGIGAFSGGFTGVDVFFVISGYLITTIIFREIESGTFTLSNFYIRRIKRIFPALFAMIAVTGLISYFVLMPNHFAKFGKSVAAAVFFCANIIFWGDSGYFEAEAESKPLLHTWSLGVEEQFYIFFPLILMFLARTGFRRLKTIIVSIFVVSFLLNIAFVGRFPEAVFFNLPFRAWELMLGSMLALGFFPQADGAKKEFLSVLGLMLIASGMLFIDESTRFPGYAALLPCVGTALIIHAEGSAVNRFLSYRPFVWVGLLSYSLYIWHWPVFAFRNYVSAVQIDSFFLSNTFLIPFVFLLAVVSYYIIEKPLRVMKVQNRKQFFAYAAASMLVITSAGLYVKFEKGIKSRFSPDVIRSITAKMGGLDPKKCFDLKYADIRKERLCRIGDKNAEPSFAMMGDSHALAMSGGMNEQMKLYGMSGLFFARPTCLPTEESDVLNGTKIQECSDHFKKAIDIMESSPEIKTVFITARWGMYANNVRYLGDSKLYIVKKAEAKVDSVRSDELLYNGLKDTITELTQSGKRVVLIMDVPDIGFDVPAEAGKYAVMKKIFGEKVGSLDYDFNSAEHIKWSEDFKKMVAKLSEEAEFTVLDPSDYLCKEGECDIYNGLDPLYFDSNHLSIQGSAYLAEKMSPAVISLIKNPAGF</sequence>
<feature type="transmembrane region" description="Helical" evidence="1">
    <location>
        <begin position="242"/>
        <end position="262"/>
    </location>
</feature>
<accession>A0A4R1KDH8</accession>
<reference evidence="4 5" key="1">
    <citation type="submission" date="2019-03" db="EMBL/GenBank/DDBJ databases">
        <title>Genomic Encyclopedia of Type Strains, Phase IV (KMG-IV): sequencing the most valuable type-strain genomes for metagenomic binning, comparative biology and taxonomic classification.</title>
        <authorList>
            <person name="Goeker M."/>
        </authorList>
    </citation>
    <scope>NUCLEOTIDE SEQUENCE [LARGE SCALE GENOMIC DNA]</scope>
    <source>
        <strain evidence="4 5">DSM 24984</strain>
    </source>
</reference>
<feature type="transmembrane region" description="Helical" evidence="1">
    <location>
        <begin position="343"/>
        <end position="361"/>
    </location>
</feature>
<feature type="transmembrane region" description="Helical" evidence="1">
    <location>
        <begin position="220"/>
        <end position="236"/>
    </location>
</feature>
<evidence type="ECO:0000313" key="5">
    <source>
        <dbReference type="Proteomes" id="UP000294614"/>
    </source>
</evidence>
<dbReference type="RefSeq" id="WP_165871204.1">
    <property type="nucleotide sequence ID" value="NZ_SMGG01000003.1"/>
</dbReference>
<feature type="transmembrane region" description="Helical" evidence="1">
    <location>
        <begin position="274"/>
        <end position="294"/>
    </location>
</feature>
<dbReference type="AlphaFoldDB" id="A0A4R1KDH8"/>
<keyword evidence="1" id="KW-0812">Transmembrane</keyword>
<evidence type="ECO:0000259" key="3">
    <source>
        <dbReference type="Pfam" id="PF19040"/>
    </source>
</evidence>
<feature type="domain" description="Acyltransferase 3" evidence="2">
    <location>
        <begin position="6"/>
        <end position="324"/>
    </location>
</feature>
<dbReference type="InterPro" id="IPR050879">
    <property type="entry name" value="Acyltransferase_3"/>
</dbReference>
<feature type="transmembrane region" description="Helical" evidence="1">
    <location>
        <begin position="306"/>
        <end position="328"/>
    </location>
</feature>
<dbReference type="PANTHER" id="PTHR23028:SF53">
    <property type="entry name" value="ACYL_TRANSF_3 DOMAIN-CONTAINING PROTEIN"/>
    <property type="match status" value="1"/>
</dbReference>
<proteinExistence type="predicted"/>
<feature type="transmembrane region" description="Helical" evidence="1">
    <location>
        <begin position="166"/>
        <end position="184"/>
    </location>
</feature>
<dbReference type="Pfam" id="PF01757">
    <property type="entry name" value="Acyl_transf_3"/>
    <property type="match status" value="1"/>
</dbReference>
<name>A0A4R1KDH8_9BACT</name>
<comment type="caution">
    <text evidence="4">The sequence shown here is derived from an EMBL/GenBank/DDBJ whole genome shotgun (WGS) entry which is preliminary data.</text>
</comment>
<protein>
    <submittedName>
        <fullName evidence="4">Peptidoglycan/LPS O-acetylase OafA/YrhL</fullName>
    </submittedName>
</protein>
<organism evidence="4 5">
    <name type="scientific">Seleniivibrio woodruffii</name>
    <dbReference type="NCBI Taxonomy" id="1078050"/>
    <lineage>
        <taxon>Bacteria</taxon>
        <taxon>Pseudomonadati</taxon>
        <taxon>Deferribacterota</taxon>
        <taxon>Deferribacteres</taxon>
        <taxon>Deferribacterales</taxon>
        <taxon>Geovibrionaceae</taxon>
        <taxon>Seleniivibrio</taxon>
    </lineage>
</organism>
<feature type="transmembrane region" description="Helical" evidence="1">
    <location>
        <begin position="196"/>
        <end position="213"/>
    </location>
</feature>
<dbReference type="EMBL" id="SMGG01000003">
    <property type="protein sequence ID" value="TCK62655.1"/>
    <property type="molecule type" value="Genomic_DNA"/>
</dbReference>
<dbReference type="PANTHER" id="PTHR23028">
    <property type="entry name" value="ACETYLTRANSFERASE"/>
    <property type="match status" value="1"/>
</dbReference>
<dbReference type="GO" id="GO:0009103">
    <property type="term" value="P:lipopolysaccharide biosynthetic process"/>
    <property type="evidence" value="ECO:0007669"/>
    <property type="project" value="TreeGrafter"/>
</dbReference>
<dbReference type="Proteomes" id="UP000294614">
    <property type="component" value="Unassembled WGS sequence"/>
</dbReference>
<feature type="transmembrane region" description="Helical" evidence="1">
    <location>
        <begin position="20"/>
        <end position="51"/>
    </location>
</feature>
<keyword evidence="5" id="KW-1185">Reference proteome</keyword>
<evidence type="ECO:0000259" key="2">
    <source>
        <dbReference type="Pfam" id="PF01757"/>
    </source>
</evidence>
<evidence type="ECO:0000313" key="4">
    <source>
        <dbReference type="EMBL" id="TCK62655.1"/>
    </source>
</evidence>
<dbReference type="GO" id="GO:0016020">
    <property type="term" value="C:membrane"/>
    <property type="evidence" value="ECO:0007669"/>
    <property type="project" value="TreeGrafter"/>
</dbReference>
<dbReference type="Pfam" id="PF19040">
    <property type="entry name" value="SGNH"/>
    <property type="match status" value="1"/>
</dbReference>
<keyword evidence="1" id="KW-1133">Transmembrane helix</keyword>
<feature type="transmembrane region" description="Helical" evidence="1">
    <location>
        <begin position="71"/>
        <end position="91"/>
    </location>
</feature>
<evidence type="ECO:0000256" key="1">
    <source>
        <dbReference type="SAM" id="Phobius"/>
    </source>
</evidence>
<dbReference type="InterPro" id="IPR002656">
    <property type="entry name" value="Acyl_transf_3_dom"/>
</dbReference>
<dbReference type="GO" id="GO:0016747">
    <property type="term" value="F:acyltransferase activity, transferring groups other than amino-acyl groups"/>
    <property type="evidence" value="ECO:0007669"/>
    <property type="project" value="InterPro"/>
</dbReference>
<keyword evidence="1" id="KW-0472">Membrane</keyword>
<gene>
    <name evidence="4" type="ORF">C8D98_1189</name>
</gene>
<dbReference type="InterPro" id="IPR043968">
    <property type="entry name" value="SGNH"/>
</dbReference>
<feature type="domain" description="SGNH" evidence="3">
    <location>
        <begin position="401"/>
        <end position="652"/>
    </location>
</feature>
<feature type="transmembrane region" description="Helical" evidence="1">
    <location>
        <begin position="142"/>
        <end position="159"/>
    </location>
</feature>
<feature type="transmembrane region" description="Helical" evidence="1">
    <location>
        <begin position="103"/>
        <end position="122"/>
    </location>
</feature>